<dbReference type="PANTHER" id="PTHR10174">
    <property type="entry name" value="ALPHA-TOCOPHEROL TRANSFER PROTEIN-RELATED"/>
    <property type="match status" value="1"/>
</dbReference>
<accession>A0A3N0Z1W5</accession>
<dbReference type="Gene3D" id="3.40.525.10">
    <property type="entry name" value="CRAL-TRIO lipid binding domain"/>
    <property type="match status" value="2"/>
</dbReference>
<reference evidence="14 15" key="1">
    <citation type="submission" date="2018-10" db="EMBL/GenBank/DDBJ databases">
        <title>Genome assembly for a Yunnan-Guizhou Plateau 3E fish, Anabarilius grahami (Regan), and its evolutionary and genetic applications.</title>
        <authorList>
            <person name="Jiang W."/>
        </authorList>
    </citation>
    <scope>NUCLEOTIDE SEQUENCE [LARGE SCALE GENOMIC DNA]</scope>
    <source>
        <strain evidence="14">AG-KIZ</strain>
        <tissue evidence="14">Muscle</tissue>
    </source>
</reference>
<dbReference type="InterPro" id="IPR001251">
    <property type="entry name" value="CRAL-TRIO_dom"/>
</dbReference>
<evidence type="ECO:0000313" key="14">
    <source>
        <dbReference type="EMBL" id="ROL52519.1"/>
    </source>
</evidence>
<dbReference type="Pfam" id="PF00650">
    <property type="entry name" value="CRAL_TRIO"/>
    <property type="match status" value="2"/>
</dbReference>
<keyword evidence="6" id="KW-0333">Golgi apparatus</keyword>
<evidence type="ECO:0000256" key="8">
    <source>
        <dbReference type="ARBA" id="ARBA00023136"/>
    </source>
</evidence>
<feature type="compositionally biased region" description="Basic and acidic residues" evidence="12">
    <location>
        <begin position="427"/>
        <end position="438"/>
    </location>
</feature>
<keyword evidence="5" id="KW-0967">Endosome</keyword>
<comment type="subcellular location">
    <subcellularLocation>
        <location evidence="1">Cytoplasmic vesicle</location>
        <location evidence="1">Clathrin-coated vesicle</location>
    </subcellularLocation>
    <subcellularLocation>
        <location evidence="3">Early endosome membrane</location>
        <topology evidence="3">Peripheral membrane protein</topology>
    </subcellularLocation>
    <subcellularLocation>
        <location evidence="2">Golgi apparatus</location>
        <location evidence="2">trans-Golgi network membrane</location>
        <topology evidence="2">Peripheral membrane protein</topology>
    </subcellularLocation>
</comment>
<dbReference type="FunFam" id="1.10.8.20:FF:000001">
    <property type="entry name" value="Alpha-tocopherol transfer protein-like"/>
    <property type="match status" value="1"/>
</dbReference>
<dbReference type="OrthoDB" id="7837562at2759"/>
<comment type="caution">
    <text evidence="14">The sequence shown here is derived from an EMBL/GenBank/DDBJ whole genome shotgun (WGS) entry which is preliminary data.</text>
</comment>
<evidence type="ECO:0000256" key="9">
    <source>
        <dbReference type="ARBA" id="ARBA00023329"/>
    </source>
</evidence>
<dbReference type="GO" id="GO:0031901">
    <property type="term" value="C:early endosome membrane"/>
    <property type="evidence" value="ECO:0007669"/>
    <property type="project" value="UniProtKB-SubCell"/>
</dbReference>
<dbReference type="InterPro" id="IPR036865">
    <property type="entry name" value="CRAL-TRIO_dom_sf"/>
</dbReference>
<evidence type="ECO:0000256" key="10">
    <source>
        <dbReference type="ARBA" id="ARBA00031836"/>
    </source>
</evidence>
<evidence type="ECO:0000256" key="1">
    <source>
        <dbReference type="ARBA" id="ARBA00004132"/>
    </source>
</evidence>
<proteinExistence type="predicted"/>
<keyword evidence="8" id="KW-0472">Membrane</keyword>
<evidence type="ECO:0000256" key="5">
    <source>
        <dbReference type="ARBA" id="ARBA00022753"/>
    </source>
</evidence>
<feature type="region of interest" description="Disordered" evidence="12">
    <location>
        <begin position="412"/>
        <end position="448"/>
    </location>
</feature>
<dbReference type="SUPFAM" id="SSF52087">
    <property type="entry name" value="CRAL/TRIO domain"/>
    <property type="match status" value="2"/>
</dbReference>
<dbReference type="GO" id="GO:0030136">
    <property type="term" value="C:clathrin-coated vesicle"/>
    <property type="evidence" value="ECO:0007669"/>
    <property type="project" value="UniProtKB-SubCell"/>
</dbReference>
<dbReference type="GO" id="GO:0007040">
    <property type="term" value="P:lysosome organization"/>
    <property type="evidence" value="ECO:0007669"/>
    <property type="project" value="TreeGrafter"/>
</dbReference>
<dbReference type="PANTHER" id="PTHR10174:SF73">
    <property type="entry name" value="CLAVESIN-2"/>
    <property type="match status" value="1"/>
</dbReference>
<evidence type="ECO:0000256" key="6">
    <source>
        <dbReference type="ARBA" id="ARBA00023034"/>
    </source>
</evidence>
<keyword evidence="9" id="KW-0968">Cytoplasmic vesicle</keyword>
<gene>
    <name evidence="14" type="ORF">DPX16_6203</name>
</gene>
<keyword evidence="15" id="KW-1185">Reference proteome</keyword>
<evidence type="ECO:0000256" key="3">
    <source>
        <dbReference type="ARBA" id="ARBA00004220"/>
    </source>
</evidence>
<dbReference type="InterPro" id="IPR036273">
    <property type="entry name" value="CRAL/TRIO_N_dom_sf"/>
</dbReference>
<evidence type="ECO:0000256" key="4">
    <source>
        <dbReference type="ARBA" id="ARBA00013642"/>
    </source>
</evidence>
<dbReference type="CDD" id="cd00170">
    <property type="entry name" value="SEC14"/>
    <property type="match status" value="1"/>
</dbReference>
<keyword evidence="7" id="KW-0446">Lipid-binding</keyword>
<name>A0A3N0Z1W5_ANAGA</name>
<protein>
    <recommendedName>
        <fullName evidence="4">Clavesin-2</fullName>
    </recommendedName>
    <alternativeName>
        <fullName evidence="10">Retinaldehyde-binding protein 1-like 2</fullName>
    </alternativeName>
</protein>
<dbReference type="Gene3D" id="1.10.8.20">
    <property type="entry name" value="N-terminal domain of phosphatidylinositol transfer protein sec14p"/>
    <property type="match status" value="1"/>
</dbReference>
<evidence type="ECO:0000256" key="7">
    <source>
        <dbReference type="ARBA" id="ARBA00023121"/>
    </source>
</evidence>
<dbReference type="SUPFAM" id="SSF46938">
    <property type="entry name" value="CRAL/TRIO N-terminal domain"/>
    <property type="match status" value="1"/>
</dbReference>
<dbReference type="GO" id="GO:0005802">
    <property type="term" value="C:trans-Golgi network"/>
    <property type="evidence" value="ECO:0007669"/>
    <property type="project" value="TreeGrafter"/>
</dbReference>
<dbReference type="EMBL" id="RJVU01015592">
    <property type="protein sequence ID" value="ROL52519.1"/>
    <property type="molecule type" value="Genomic_DNA"/>
</dbReference>
<dbReference type="SMART" id="SM01100">
    <property type="entry name" value="CRAL_TRIO_N"/>
    <property type="match status" value="1"/>
</dbReference>
<dbReference type="InterPro" id="IPR011074">
    <property type="entry name" value="CRAL/TRIO_N_dom"/>
</dbReference>
<sequence>MTHLQAGLSPETLEKAKVELKENPDTLHQDIQEVRDMIITRPDIGFLRTDDAFILRFLRARKFNHFEAFRLLAQYFEYRQQNLDMFKNLKATDPGIKQALKDGFPGVLSNLDRYGRKILVLFAANWDQSRYTFVDILRAILLSLEAMIEDPELQVNGFVLIIDWSNFTFKQASKLTPSMLRLAIEGLQSMFLEAMYYDIKYVTFMKHASAETFISLGSSGSQSRDIIAFADTTCWQMPHSPSSEALANHHALAPSPASVSDPVPDLAPTSLRSAAGHWPGDLCVYMACLLAAVHHRHYASGANEHSSDSFPARFGGIHFVNQPWYIHALYTVIRPFLKDKTRKRIFMHGNNLNSLHQLILPEILPSELGGMLPPYDMGTWARTLLDHAYDEDTDYCPESYTLSVKDLEKDLSPKTMKRSQSVVEPGVLKRPEKVKSEEENMQPLLSLD</sequence>
<dbReference type="AlphaFoldDB" id="A0A3N0Z1W5"/>
<evidence type="ECO:0000256" key="2">
    <source>
        <dbReference type="ARBA" id="ARBA00004150"/>
    </source>
</evidence>
<dbReference type="GO" id="GO:1902936">
    <property type="term" value="F:phosphatidylinositol bisphosphate binding"/>
    <property type="evidence" value="ECO:0007669"/>
    <property type="project" value="TreeGrafter"/>
</dbReference>
<evidence type="ECO:0000259" key="13">
    <source>
        <dbReference type="PROSITE" id="PS50191"/>
    </source>
</evidence>
<dbReference type="PROSITE" id="PS50191">
    <property type="entry name" value="CRAL_TRIO"/>
    <property type="match status" value="1"/>
</dbReference>
<evidence type="ECO:0000313" key="15">
    <source>
        <dbReference type="Proteomes" id="UP000281406"/>
    </source>
</evidence>
<dbReference type="Proteomes" id="UP000281406">
    <property type="component" value="Unassembled WGS sequence"/>
</dbReference>
<evidence type="ECO:0000256" key="11">
    <source>
        <dbReference type="ARBA" id="ARBA00046144"/>
    </source>
</evidence>
<organism evidence="14 15">
    <name type="scientific">Anabarilius grahami</name>
    <name type="common">Kanglang fish</name>
    <name type="synonym">Barilius grahami</name>
    <dbReference type="NCBI Taxonomy" id="495550"/>
    <lineage>
        <taxon>Eukaryota</taxon>
        <taxon>Metazoa</taxon>
        <taxon>Chordata</taxon>
        <taxon>Craniata</taxon>
        <taxon>Vertebrata</taxon>
        <taxon>Euteleostomi</taxon>
        <taxon>Actinopterygii</taxon>
        <taxon>Neopterygii</taxon>
        <taxon>Teleostei</taxon>
        <taxon>Ostariophysi</taxon>
        <taxon>Cypriniformes</taxon>
        <taxon>Xenocyprididae</taxon>
        <taxon>Xenocypridinae</taxon>
        <taxon>Xenocypridinae incertae sedis</taxon>
        <taxon>Anabarilius</taxon>
    </lineage>
</organism>
<evidence type="ECO:0000256" key="12">
    <source>
        <dbReference type="SAM" id="MobiDB-lite"/>
    </source>
</evidence>
<dbReference type="PRINTS" id="PR00180">
    <property type="entry name" value="CRETINALDHBP"/>
</dbReference>
<feature type="domain" description="CRAL-TRIO" evidence="13">
    <location>
        <begin position="96"/>
        <end position="376"/>
    </location>
</feature>
<comment type="function">
    <text evidence="11">Required for normal morphology of late endosomes and/or lysosomes in neurons. Binds phosphatidylinositol 3,5-bisphosphate (PtdIns(3,5)P2).</text>
</comment>
<dbReference type="Pfam" id="PF03765">
    <property type="entry name" value="CRAL_TRIO_N"/>
    <property type="match status" value="1"/>
</dbReference>